<organism evidence="1 2">
    <name type="scientific">Pleurodeles waltl</name>
    <name type="common">Iberian ribbed newt</name>
    <dbReference type="NCBI Taxonomy" id="8319"/>
    <lineage>
        <taxon>Eukaryota</taxon>
        <taxon>Metazoa</taxon>
        <taxon>Chordata</taxon>
        <taxon>Craniata</taxon>
        <taxon>Vertebrata</taxon>
        <taxon>Euteleostomi</taxon>
        <taxon>Amphibia</taxon>
        <taxon>Batrachia</taxon>
        <taxon>Caudata</taxon>
        <taxon>Salamandroidea</taxon>
        <taxon>Salamandridae</taxon>
        <taxon>Pleurodelinae</taxon>
        <taxon>Pleurodeles</taxon>
    </lineage>
</organism>
<dbReference type="EMBL" id="JANPWB010000009">
    <property type="protein sequence ID" value="KAJ1152513.1"/>
    <property type="molecule type" value="Genomic_DNA"/>
</dbReference>
<accession>A0AAV7RKK0</accession>
<gene>
    <name evidence="1" type="ORF">NDU88_005288</name>
</gene>
<reference evidence="1" key="1">
    <citation type="journal article" date="2022" name="bioRxiv">
        <title>Sequencing and chromosome-scale assembly of the giantPleurodeles waltlgenome.</title>
        <authorList>
            <person name="Brown T."/>
            <person name="Elewa A."/>
            <person name="Iarovenko S."/>
            <person name="Subramanian E."/>
            <person name="Araus A.J."/>
            <person name="Petzold A."/>
            <person name="Susuki M."/>
            <person name="Suzuki K.-i.T."/>
            <person name="Hayashi T."/>
            <person name="Toyoda A."/>
            <person name="Oliveira C."/>
            <person name="Osipova E."/>
            <person name="Leigh N.D."/>
            <person name="Simon A."/>
            <person name="Yun M.H."/>
        </authorList>
    </citation>
    <scope>NUCLEOTIDE SEQUENCE</scope>
    <source>
        <strain evidence="1">20211129_DDA</strain>
        <tissue evidence="1">Liver</tissue>
    </source>
</reference>
<evidence type="ECO:0000313" key="2">
    <source>
        <dbReference type="Proteomes" id="UP001066276"/>
    </source>
</evidence>
<sequence length="108" mass="12412">MTTKSRNRAESQGRCRVSDMAQTDMANHVLHFLHATLDKILGAIEESKTMLQWEIGQVSAEMDLLRVDHQKLADRVQRTETTFTDLTPAHQEIKPTVLQLTDRIQRLD</sequence>
<name>A0AAV7RKK0_PLEWA</name>
<comment type="caution">
    <text evidence="1">The sequence shown here is derived from an EMBL/GenBank/DDBJ whole genome shotgun (WGS) entry which is preliminary data.</text>
</comment>
<dbReference type="AlphaFoldDB" id="A0AAV7RKK0"/>
<protein>
    <submittedName>
        <fullName evidence="1">Uncharacterized protein</fullName>
    </submittedName>
</protein>
<evidence type="ECO:0000313" key="1">
    <source>
        <dbReference type="EMBL" id="KAJ1152513.1"/>
    </source>
</evidence>
<keyword evidence="2" id="KW-1185">Reference proteome</keyword>
<proteinExistence type="predicted"/>
<dbReference type="Proteomes" id="UP001066276">
    <property type="component" value="Chromosome 5"/>
</dbReference>